<accession>A0A2J7ZRD4</accession>
<dbReference type="EMBL" id="PGGS01000590">
    <property type="protein sequence ID" value="PNH02827.1"/>
    <property type="molecule type" value="Genomic_DNA"/>
</dbReference>
<dbReference type="Proteomes" id="UP000236333">
    <property type="component" value="Unassembled WGS sequence"/>
</dbReference>
<dbReference type="GO" id="GO:0005509">
    <property type="term" value="F:calcium ion binding"/>
    <property type="evidence" value="ECO:0007669"/>
    <property type="project" value="InterPro"/>
</dbReference>
<dbReference type="InterPro" id="IPR018247">
    <property type="entry name" value="EF_Hand_1_Ca_BS"/>
</dbReference>
<dbReference type="InterPro" id="IPR050145">
    <property type="entry name" value="Centrin_CML-like"/>
</dbReference>
<protein>
    <submittedName>
        <fullName evidence="4">Putative calcium-binding protein CML25</fullName>
    </submittedName>
</protein>
<proteinExistence type="predicted"/>
<dbReference type="AlphaFoldDB" id="A0A2J7ZRD4"/>
<keyword evidence="2" id="KW-0106">Calcium</keyword>
<gene>
    <name evidence="4" type="ORF">TSOC_011153</name>
</gene>
<dbReference type="OrthoDB" id="26525at2759"/>
<dbReference type="InterPro" id="IPR011992">
    <property type="entry name" value="EF-hand-dom_pair"/>
</dbReference>
<feature type="domain" description="EF-hand" evidence="3">
    <location>
        <begin position="35"/>
        <end position="70"/>
    </location>
</feature>
<sequence length="238" mass="26364">RVAPARHGSASRREVSVRSVVEMSEFGLLNPEAKAKMEALVDRFKMADVDGNGTIDREELRNLLESMENGEVYLLSQHWLPEDELDRVMETYDVNKDGVISFEEFKNIVYDGMLLEGALNDYESAFKAVDLSGNGTIGATELGQLFAKLGNPMSPEKLVELMQVYDKDDSGQIEFNEFLFMFRNHLLDLKAMTSYMGDDMSGSGTGAIVDVSGDARVSMIEKPPVGMVYPSVEALALL</sequence>
<feature type="domain" description="EF-hand" evidence="3">
    <location>
        <begin position="80"/>
        <end position="115"/>
    </location>
</feature>
<dbReference type="SUPFAM" id="SSF47473">
    <property type="entry name" value="EF-hand"/>
    <property type="match status" value="1"/>
</dbReference>
<dbReference type="PROSITE" id="PS50222">
    <property type="entry name" value="EF_HAND_2"/>
    <property type="match status" value="4"/>
</dbReference>
<keyword evidence="5" id="KW-1185">Reference proteome</keyword>
<organism evidence="4 5">
    <name type="scientific">Tetrabaena socialis</name>
    <dbReference type="NCBI Taxonomy" id="47790"/>
    <lineage>
        <taxon>Eukaryota</taxon>
        <taxon>Viridiplantae</taxon>
        <taxon>Chlorophyta</taxon>
        <taxon>core chlorophytes</taxon>
        <taxon>Chlorophyceae</taxon>
        <taxon>CS clade</taxon>
        <taxon>Chlamydomonadales</taxon>
        <taxon>Tetrabaenaceae</taxon>
        <taxon>Tetrabaena</taxon>
    </lineage>
</organism>
<evidence type="ECO:0000256" key="1">
    <source>
        <dbReference type="ARBA" id="ARBA00022737"/>
    </source>
</evidence>
<dbReference type="Pfam" id="PF13499">
    <property type="entry name" value="EF-hand_7"/>
    <property type="match status" value="2"/>
</dbReference>
<feature type="domain" description="EF-hand" evidence="3">
    <location>
        <begin position="153"/>
        <end position="188"/>
    </location>
</feature>
<reference evidence="4 5" key="1">
    <citation type="journal article" date="2017" name="Mol. Biol. Evol.">
        <title>The 4-celled Tetrabaena socialis nuclear genome reveals the essential components for genetic control of cell number at the origin of multicellularity in the volvocine lineage.</title>
        <authorList>
            <person name="Featherston J."/>
            <person name="Arakaki Y."/>
            <person name="Hanschen E.R."/>
            <person name="Ferris P.J."/>
            <person name="Michod R.E."/>
            <person name="Olson B.J.S.C."/>
            <person name="Nozaki H."/>
            <person name="Durand P.M."/>
        </authorList>
    </citation>
    <scope>NUCLEOTIDE SEQUENCE [LARGE SCALE GENOMIC DNA]</scope>
    <source>
        <strain evidence="4 5">NIES-571</strain>
    </source>
</reference>
<dbReference type="PANTHER" id="PTHR23050">
    <property type="entry name" value="CALCIUM BINDING PROTEIN"/>
    <property type="match status" value="1"/>
</dbReference>
<name>A0A2J7ZRD4_9CHLO</name>
<dbReference type="InterPro" id="IPR002048">
    <property type="entry name" value="EF_hand_dom"/>
</dbReference>
<dbReference type="PROSITE" id="PS00018">
    <property type="entry name" value="EF_HAND_1"/>
    <property type="match status" value="4"/>
</dbReference>
<feature type="domain" description="EF-hand" evidence="3">
    <location>
        <begin position="117"/>
        <end position="152"/>
    </location>
</feature>
<evidence type="ECO:0000256" key="2">
    <source>
        <dbReference type="ARBA" id="ARBA00022837"/>
    </source>
</evidence>
<evidence type="ECO:0000313" key="4">
    <source>
        <dbReference type="EMBL" id="PNH02827.1"/>
    </source>
</evidence>
<evidence type="ECO:0000259" key="3">
    <source>
        <dbReference type="PROSITE" id="PS50222"/>
    </source>
</evidence>
<keyword evidence="1" id="KW-0677">Repeat</keyword>
<evidence type="ECO:0000313" key="5">
    <source>
        <dbReference type="Proteomes" id="UP000236333"/>
    </source>
</evidence>
<comment type="caution">
    <text evidence="4">The sequence shown here is derived from an EMBL/GenBank/DDBJ whole genome shotgun (WGS) entry which is preliminary data.</text>
</comment>
<dbReference type="SMART" id="SM00054">
    <property type="entry name" value="EFh"/>
    <property type="match status" value="4"/>
</dbReference>
<feature type="non-terminal residue" evidence="4">
    <location>
        <position position="1"/>
    </location>
</feature>
<dbReference type="Gene3D" id="1.10.238.10">
    <property type="entry name" value="EF-hand"/>
    <property type="match status" value="2"/>
</dbReference>
<dbReference type="FunFam" id="1.10.238.10:FF:000003">
    <property type="entry name" value="Calmodulin A"/>
    <property type="match status" value="1"/>
</dbReference>